<sequence length="102" mass="11644">MSTLSTMIVYVKSSISYEDPVFIFLELVELRLQTALNITNQLIECLNKSGFNDEFLKTNWISFVSDGASVLVGKKAGVAKLLKDKYPLIFNWHCLNHRLECQ</sequence>
<proteinExistence type="predicted"/>
<evidence type="ECO:0000313" key="2">
    <source>
        <dbReference type="Proteomes" id="UP001160148"/>
    </source>
</evidence>
<dbReference type="EMBL" id="CARXXK010001694">
    <property type="protein sequence ID" value="CAI6377298.1"/>
    <property type="molecule type" value="Genomic_DNA"/>
</dbReference>
<organism evidence="1 2">
    <name type="scientific">Macrosiphum euphorbiae</name>
    <name type="common">potato aphid</name>
    <dbReference type="NCBI Taxonomy" id="13131"/>
    <lineage>
        <taxon>Eukaryota</taxon>
        <taxon>Metazoa</taxon>
        <taxon>Ecdysozoa</taxon>
        <taxon>Arthropoda</taxon>
        <taxon>Hexapoda</taxon>
        <taxon>Insecta</taxon>
        <taxon>Pterygota</taxon>
        <taxon>Neoptera</taxon>
        <taxon>Paraneoptera</taxon>
        <taxon>Hemiptera</taxon>
        <taxon>Sternorrhyncha</taxon>
        <taxon>Aphidomorpha</taxon>
        <taxon>Aphidoidea</taxon>
        <taxon>Aphididae</taxon>
        <taxon>Macrosiphini</taxon>
        <taxon>Macrosiphum</taxon>
    </lineage>
</organism>
<dbReference type="PANTHER" id="PTHR46880:SF8">
    <property type="entry name" value="E3 SUMO-PROTEIN LIGASE KIAA1586"/>
    <property type="match status" value="1"/>
</dbReference>
<comment type="caution">
    <text evidence="1">The sequence shown here is derived from an EMBL/GenBank/DDBJ whole genome shotgun (WGS) entry which is preliminary data.</text>
</comment>
<dbReference type="AlphaFoldDB" id="A0AAV0YBP2"/>
<evidence type="ECO:0008006" key="3">
    <source>
        <dbReference type="Google" id="ProtNLM"/>
    </source>
</evidence>
<name>A0AAV0YBP2_9HEMI</name>
<protein>
    <recommendedName>
        <fullName evidence="3">E3 SUMO-protein ligase KIAA1586-like</fullName>
    </recommendedName>
</protein>
<keyword evidence="2" id="KW-1185">Reference proteome</keyword>
<reference evidence="1 2" key="1">
    <citation type="submission" date="2023-01" db="EMBL/GenBank/DDBJ databases">
        <authorList>
            <person name="Whitehead M."/>
        </authorList>
    </citation>
    <scope>NUCLEOTIDE SEQUENCE [LARGE SCALE GENOMIC DNA]</scope>
</reference>
<accession>A0AAV0YBP2</accession>
<dbReference type="Proteomes" id="UP001160148">
    <property type="component" value="Unassembled WGS sequence"/>
</dbReference>
<gene>
    <name evidence="1" type="ORF">MEUPH1_LOCUS30578</name>
</gene>
<evidence type="ECO:0000313" key="1">
    <source>
        <dbReference type="EMBL" id="CAI6377298.1"/>
    </source>
</evidence>
<dbReference type="PANTHER" id="PTHR46880">
    <property type="entry name" value="RAS-ASSOCIATING DOMAIN-CONTAINING PROTEIN"/>
    <property type="match status" value="1"/>
</dbReference>